<organism evidence="1">
    <name type="scientific">uncultured Caudovirales phage</name>
    <dbReference type="NCBI Taxonomy" id="2100421"/>
    <lineage>
        <taxon>Viruses</taxon>
        <taxon>Duplodnaviria</taxon>
        <taxon>Heunggongvirae</taxon>
        <taxon>Uroviricota</taxon>
        <taxon>Caudoviricetes</taxon>
        <taxon>Peduoviridae</taxon>
        <taxon>Maltschvirus</taxon>
        <taxon>Maltschvirus maltsch</taxon>
    </lineage>
</organism>
<protein>
    <submittedName>
        <fullName evidence="1">Uncharacterized protein</fullName>
    </submittedName>
</protein>
<evidence type="ECO:0000313" key="1">
    <source>
        <dbReference type="EMBL" id="CAB5214732.1"/>
    </source>
</evidence>
<sequence length="217" mass="26238">MFFEALERIRSIATRHSGKVYTPEGLTHLIRMQFRDPKLQFHTERNKQVARGQFWIKGEYQPLADEWDEPCIHITLVYPARGSQSYIDRTNWHEMGFHIADIVTHEYLHQYYCRRRGYQHGRGYRDNRNLKYSESMQDYLGCEDEILAHGFNVASEMVVYNRPLERTKTYRLYRKHFRQDPKVVLQLKRQAVKYIKQLEQHHEQTRPRSRSRNAGHI</sequence>
<name>A0A6J7WPD7_9CAUD</name>
<gene>
    <name evidence="1" type="ORF">UFOVP190_243</name>
</gene>
<accession>A0A6J7WPD7</accession>
<proteinExistence type="predicted"/>
<dbReference type="EMBL" id="LR798243">
    <property type="protein sequence ID" value="CAB5214732.1"/>
    <property type="molecule type" value="Genomic_DNA"/>
</dbReference>
<reference evidence="1" key="1">
    <citation type="submission" date="2020-05" db="EMBL/GenBank/DDBJ databases">
        <authorList>
            <person name="Chiriac C."/>
            <person name="Salcher M."/>
            <person name="Ghai R."/>
            <person name="Kavagutti S V."/>
        </authorList>
    </citation>
    <scope>NUCLEOTIDE SEQUENCE</scope>
</reference>